<gene>
    <name evidence="9" type="ORF">ODALV1_LOCUS11078</name>
</gene>
<keyword evidence="7 8" id="KW-0472">Membrane</keyword>
<sequence>MHPNLAFRAVSLLVFISCVSFYIFLFYIIYDYDIAVNKEVGLPITLQIPYPSGNGNRNLSIGWQPAAGSNDTFVVYSAHYVKPDQVRVIAATLRLSSEKAFCIYWENISHLSNQPSTNLLNIKLHIAYIKTMTENHALKYSGKFINCPLPEESDWKPKYVSIVVSSSRKLLKVSSSLIQNYLPIRYPPENGFTTNFSLCVKPIYNFTNTVQFVEWFEFYKLMGVRHFTFFVLEVGNEMSCILHNLQRASNKNVTSSDESIVVEVIPWANYPFNYAPDKLIRGGPQGLSEVANECVYRHKGVSEYMVFVDLDEMIVPHRLGAFDNYHQLIKKVDAYAKRRNNGAVIGSYTFKNTFFKDISPPKFSLFASGYHSTLPMHLNTLKRTVRMKQILQTQRSKYICNPNSVNEAGTHFIWSHNSPYQGVRVAEGYALLHHYRVHFKETDWSTTVTVKDETAVKYGVKIEGNVRALIKTLEQICKQ</sequence>
<feature type="transmembrane region" description="Helical" evidence="8">
    <location>
        <begin position="12"/>
        <end position="30"/>
    </location>
</feature>
<keyword evidence="6 8" id="KW-1133">Transmembrane helix</keyword>
<reference evidence="9 10" key="1">
    <citation type="submission" date="2024-08" db="EMBL/GenBank/DDBJ databases">
        <authorList>
            <person name="Cucini C."/>
            <person name="Frati F."/>
        </authorList>
    </citation>
    <scope>NUCLEOTIDE SEQUENCE [LARGE SCALE GENOMIC DNA]</scope>
</reference>
<evidence type="ECO:0000256" key="8">
    <source>
        <dbReference type="RuleBase" id="RU366017"/>
    </source>
</evidence>
<comment type="similarity">
    <text evidence="2 8">Belongs to the glycosyltransferase 92 family.</text>
</comment>
<evidence type="ECO:0000313" key="9">
    <source>
        <dbReference type="EMBL" id="CAL8102194.1"/>
    </source>
</evidence>
<evidence type="ECO:0000256" key="3">
    <source>
        <dbReference type="ARBA" id="ARBA00022676"/>
    </source>
</evidence>
<keyword evidence="3 8" id="KW-0328">Glycosyltransferase</keyword>
<evidence type="ECO:0000256" key="4">
    <source>
        <dbReference type="ARBA" id="ARBA00022679"/>
    </source>
</evidence>
<name>A0ABP1QGM5_9HEXA</name>
<keyword evidence="10" id="KW-1185">Reference proteome</keyword>
<dbReference type="PANTHER" id="PTHR21461">
    <property type="entry name" value="GLYCOSYLTRANSFERASE FAMILY 92 PROTEIN"/>
    <property type="match status" value="1"/>
</dbReference>
<evidence type="ECO:0000256" key="5">
    <source>
        <dbReference type="ARBA" id="ARBA00022692"/>
    </source>
</evidence>
<evidence type="ECO:0000256" key="2">
    <source>
        <dbReference type="ARBA" id="ARBA00007647"/>
    </source>
</evidence>
<dbReference type="InterPro" id="IPR008166">
    <property type="entry name" value="Glyco_transf_92"/>
</dbReference>
<proteinExistence type="inferred from homology"/>
<comment type="subcellular location">
    <subcellularLocation>
        <location evidence="1">Membrane</location>
        <topology evidence="1">Single-pass membrane protein</topology>
    </subcellularLocation>
</comment>
<evidence type="ECO:0000256" key="7">
    <source>
        <dbReference type="ARBA" id="ARBA00023136"/>
    </source>
</evidence>
<keyword evidence="4 8" id="KW-0808">Transferase</keyword>
<comment type="caution">
    <text evidence="9">The sequence shown here is derived from an EMBL/GenBank/DDBJ whole genome shotgun (WGS) entry which is preliminary data.</text>
</comment>
<dbReference type="Pfam" id="PF01697">
    <property type="entry name" value="Glyco_transf_92"/>
    <property type="match status" value="1"/>
</dbReference>
<evidence type="ECO:0000256" key="1">
    <source>
        <dbReference type="ARBA" id="ARBA00004167"/>
    </source>
</evidence>
<dbReference type="EMBL" id="CAXLJM020000033">
    <property type="protein sequence ID" value="CAL8102194.1"/>
    <property type="molecule type" value="Genomic_DNA"/>
</dbReference>
<organism evidence="9 10">
    <name type="scientific">Orchesella dallaii</name>
    <dbReference type="NCBI Taxonomy" id="48710"/>
    <lineage>
        <taxon>Eukaryota</taxon>
        <taxon>Metazoa</taxon>
        <taxon>Ecdysozoa</taxon>
        <taxon>Arthropoda</taxon>
        <taxon>Hexapoda</taxon>
        <taxon>Collembola</taxon>
        <taxon>Entomobryomorpha</taxon>
        <taxon>Entomobryoidea</taxon>
        <taxon>Orchesellidae</taxon>
        <taxon>Orchesellinae</taxon>
        <taxon>Orchesella</taxon>
    </lineage>
</organism>
<protein>
    <recommendedName>
        <fullName evidence="8">Glycosyltransferase family 92 protein</fullName>
        <ecNumber evidence="8">2.4.1.-</ecNumber>
    </recommendedName>
</protein>
<accession>A0ABP1QGM5</accession>
<keyword evidence="5 8" id="KW-0812">Transmembrane</keyword>
<dbReference type="Proteomes" id="UP001642540">
    <property type="component" value="Unassembled WGS sequence"/>
</dbReference>
<dbReference type="PANTHER" id="PTHR21461:SF40">
    <property type="entry name" value="GLYCOSYLTRANSFERASE FAMILY 92 PROTEIN"/>
    <property type="match status" value="1"/>
</dbReference>
<evidence type="ECO:0000256" key="6">
    <source>
        <dbReference type="ARBA" id="ARBA00022989"/>
    </source>
</evidence>
<dbReference type="EC" id="2.4.1.-" evidence="8"/>
<evidence type="ECO:0000313" key="10">
    <source>
        <dbReference type="Proteomes" id="UP001642540"/>
    </source>
</evidence>